<dbReference type="InterPro" id="IPR001810">
    <property type="entry name" value="F-box_dom"/>
</dbReference>
<organism evidence="2 3">
    <name type="scientific">Caenorhabditis nigoni</name>
    <dbReference type="NCBI Taxonomy" id="1611254"/>
    <lineage>
        <taxon>Eukaryota</taxon>
        <taxon>Metazoa</taxon>
        <taxon>Ecdysozoa</taxon>
        <taxon>Nematoda</taxon>
        <taxon>Chromadorea</taxon>
        <taxon>Rhabditida</taxon>
        <taxon>Rhabditina</taxon>
        <taxon>Rhabditomorpha</taxon>
        <taxon>Rhabditoidea</taxon>
        <taxon>Rhabditidae</taxon>
        <taxon>Peloderinae</taxon>
        <taxon>Caenorhabditis</taxon>
    </lineage>
</organism>
<dbReference type="AlphaFoldDB" id="A0A2G5SIJ4"/>
<dbReference type="Pfam" id="PF17906">
    <property type="entry name" value="HTH_48"/>
    <property type="match status" value="1"/>
</dbReference>
<comment type="caution">
    <text evidence="2">The sequence shown here is derived from an EMBL/GenBank/DDBJ whole genome shotgun (WGS) entry which is preliminary data.</text>
</comment>
<accession>A0A2G5SIJ4</accession>
<dbReference type="Pfam" id="PF01827">
    <property type="entry name" value="FTH"/>
    <property type="match status" value="1"/>
</dbReference>
<evidence type="ECO:0000313" key="2">
    <source>
        <dbReference type="EMBL" id="PIC14880.1"/>
    </source>
</evidence>
<reference evidence="3" key="1">
    <citation type="submission" date="2017-10" db="EMBL/GenBank/DDBJ databases">
        <title>Rapid genome shrinkage in a self-fertile nematode reveals novel sperm competition proteins.</title>
        <authorList>
            <person name="Yin D."/>
            <person name="Schwarz E.M."/>
            <person name="Thomas C.G."/>
            <person name="Felde R.L."/>
            <person name="Korf I.F."/>
            <person name="Cutter A.D."/>
            <person name="Schartner C.M."/>
            <person name="Ralston E.J."/>
            <person name="Meyer B.J."/>
            <person name="Haag E.S."/>
        </authorList>
    </citation>
    <scope>NUCLEOTIDE SEQUENCE [LARGE SCALE GENOMIC DNA]</scope>
    <source>
        <strain evidence="3">JU1422</strain>
    </source>
</reference>
<keyword evidence="3" id="KW-1185">Reference proteome</keyword>
<dbReference type="Proteomes" id="UP000230233">
    <property type="component" value="Unassembled WGS sequence"/>
</dbReference>
<dbReference type="InterPro" id="IPR041426">
    <property type="entry name" value="Mos1_HTH"/>
</dbReference>
<dbReference type="CDD" id="cd22150">
    <property type="entry name" value="F-box_CeFBXA-like"/>
    <property type="match status" value="1"/>
</dbReference>
<name>A0A2G5SIJ4_9PELO</name>
<dbReference type="OrthoDB" id="3256413at2759"/>
<dbReference type="PANTHER" id="PTHR23015">
    <property type="entry name" value="UNCHARACTERIZED C.ELEGANS PROTEIN"/>
    <property type="match status" value="1"/>
</dbReference>
<dbReference type="InterPro" id="IPR002900">
    <property type="entry name" value="DUF38/FTH_CAE_spp"/>
</dbReference>
<dbReference type="InterPro" id="IPR040161">
    <property type="entry name" value="FB224"/>
</dbReference>
<proteinExistence type="predicted"/>
<dbReference type="PANTHER" id="PTHR23015:SF4">
    <property type="entry name" value="DUF38 DOMAIN-CONTAINING PROTEIN-RELATED"/>
    <property type="match status" value="1"/>
</dbReference>
<evidence type="ECO:0000313" key="3">
    <source>
        <dbReference type="Proteomes" id="UP000230233"/>
    </source>
</evidence>
<dbReference type="EMBL" id="PDUG01000007">
    <property type="protein sequence ID" value="PIC14880.1"/>
    <property type="molecule type" value="Genomic_DNA"/>
</dbReference>
<protein>
    <recommendedName>
        <fullName evidence="1">F-box domain-containing protein</fullName>
    </recommendedName>
</protein>
<gene>
    <name evidence="2" type="ORF">B9Z55_027039</name>
</gene>
<dbReference type="GO" id="GO:0045087">
    <property type="term" value="P:innate immune response"/>
    <property type="evidence" value="ECO:0007669"/>
    <property type="project" value="TreeGrafter"/>
</dbReference>
<evidence type="ECO:0000259" key="1">
    <source>
        <dbReference type="PROSITE" id="PS50181"/>
    </source>
</evidence>
<sequence length="376" mass="44195">MDLTSGFINDNPHYLKICILYEVLQKKPIFDSYRDFCETVGQDPMEYPDFEFWYYRFYHGSRDFDYDRSVDPKPKTIMDIPVGSMTKIVEYLDPVERSRLRSMNHTLKGVVDSFPQVFEKIDITVSNTYIQWTLNSKMFCCFKNIGGCKLYLPNCLVDKSEKCHIKISLEYLAPLMQIPNIQVNHFSLNLLDEKLDCDDLLPIPINAKSVYIYSQQYVNFLSTMNPGYLESISLNSLERFNYQTIFDTDQFKQAKSVEFDTLSATFKLEELVNFSHLKRFKCRVWTENAIEGLIRIRDILSTFEELESCELDFHGRWDSVPMREFAEALGEEIPIGPLVQQATITHRYQIPESNEFLEFKITEKNLRCLINIVKNR</sequence>
<dbReference type="PROSITE" id="PS50181">
    <property type="entry name" value="FBOX"/>
    <property type="match status" value="1"/>
</dbReference>
<feature type="domain" description="F-box" evidence="1">
    <location>
        <begin position="74"/>
        <end position="121"/>
    </location>
</feature>